<dbReference type="Proteomes" id="UP000305451">
    <property type="component" value="Unassembled WGS sequence"/>
</dbReference>
<dbReference type="Gene3D" id="1.40.20.10">
    <property type="entry name" value="CHAD domain"/>
    <property type="match status" value="1"/>
</dbReference>
<reference evidence="2 3" key="1">
    <citation type="journal article" date="2013" name="Int. J. Syst. Evol. Microbiol.">
        <title>Marinicauda pacifica gen. nov., sp. nov., a prosthecate alphaproteobacterium of the family Hyphomonadaceae isolated from deep seawater.</title>
        <authorList>
            <person name="Zhang X.Y."/>
            <person name="Li G.W."/>
            <person name="Wang C.S."/>
            <person name="Zhang Y.J."/>
            <person name="Xu X.W."/>
            <person name="Li H."/>
            <person name="Liu A."/>
            <person name="Liu C."/>
            <person name="Xie B.B."/>
            <person name="Qin Q.L."/>
            <person name="Xu Z."/>
            <person name="Chen X.L."/>
            <person name="Zhou B.C."/>
            <person name="Zhang Y.Z."/>
        </authorList>
    </citation>
    <scope>NUCLEOTIDE SEQUENCE [LARGE SCALE GENOMIC DNA]</scope>
    <source>
        <strain evidence="2 3">P-1 km-3</strain>
    </source>
</reference>
<name>A0A4S2H8S6_9PROT</name>
<dbReference type="EMBL" id="SRXV01000003">
    <property type="protein sequence ID" value="TGY92237.1"/>
    <property type="molecule type" value="Genomic_DNA"/>
</dbReference>
<protein>
    <submittedName>
        <fullName evidence="2">CHAD domain-containing protein</fullName>
    </submittedName>
</protein>
<accession>A0A4S2H8S6</accession>
<sequence length="283" mass="32097">MTEKFSSGDDFNAISAVMRAEVQNARRALRRIGDDPILGVHEARKAIKKVRSNARLIRKGDKTASRRINAAGRRAANILEEARDADSLEQIARAASMKCEHAGLARALRDEADRAREDSRRVRRGEAADQCRTALDALESEIGRLEPFDKPRKAMLKGLARTYKRAVKRLDDAKDEPDPHRLHELRKRVKDWRYHVTVCKRLWPDTLERQKSDANELADILGDHHDLSRLIARLDDRAGACDDRAIGELDEAQKRLCERALDAAEDVFELSPSKAKKRLLDSL</sequence>
<proteinExistence type="predicted"/>
<dbReference type="AlphaFoldDB" id="A0A4S2H8S6"/>
<dbReference type="PANTHER" id="PTHR39339:SF1">
    <property type="entry name" value="CHAD DOMAIN-CONTAINING PROTEIN"/>
    <property type="match status" value="1"/>
</dbReference>
<feature type="domain" description="CHAD" evidence="1">
    <location>
        <begin position="4"/>
        <end position="273"/>
    </location>
</feature>
<dbReference type="InterPro" id="IPR007899">
    <property type="entry name" value="CHAD_dom"/>
</dbReference>
<keyword evidence="3" id="KW-1185">Reference proteome</keyword>
<evidence type="ECO:0000313" key="2">
    <source>
        <dbReference type="EMBL" id="TGY92237.1"/>
    </source>
</evidence>
<organism evidence="2 3">
    <name type="scientific">Marinicauda pacifica</name>
    <dbReference type="NCBI Taxonomy" id="1133559"/>
    <lineage>
        <taxon>Bacteria</taxon>
        <taxon>Pseudomonadati</taxon>
        <taxon>Pseudomonadota</taxon>
        <taxon>Alphaproteobacteria</taxon>
        <taxon>Maricaulales</taxon>
        <taxon>Maricaulaceae</taxon>
        <taxon>Marinicauda</taxon>
    </lineage>
</organism>
<evidence type="ECO:0000313" key="3">
    <source>
        <dbReference type="Proteomes" id="UP000305451"/>
    </source>
</evidence>
<dbReference type="PANTHER" id="PTHR39339">
    <property type="entry name" value="SLR1444 PROTEIN"/>
    <property type="match status" value="1"/>
</dbReference>
<dbReference type="RefSeq" id="WP_135945371.1">
    <property type="nucleotide sequence ID" value="NZ_BMEI01000003.1"/>
</dbReference>
<dbReference type="SMART" id="SM00880">
    <property type="entry name" value="CHAD"/>
    <property type="match status" value="1"/>
</dbReference>
<comment type="caution">
    <text evidence="2">The sequence shown here is derived from an EMBL/GenBank/DDBJ whole genome shotgun (WGS) entry which is preliminary data.</text>
</comment>
<dbReference type="OrthoDB" id="9810907at2"/>
<gene>
    <name evidence="2" type="ORF">E5162_11320</name>
</gene>
<evidence type="ECO:0000259" key="1">
    <source>
        <dbReference type="PROSITE" id="PS51708"/>
    </source>
</evidence>
<dbReference type="PROSITE" id="PS51708">
    <property type="entry name" value="CHAD"/>
    <property type="match status" value="1"/>
</dbReference>
<dbReference type="InterPro" id="IPR038186">
    <property type="entry name" value="CHAD_dom_sf"/>
</dbReference>
<dbReference type="Pfam" id="PF05235">
    <property type="entry name" value="CHAD"/>
    <property type="match status" value="1"/>
</dbReference>